<dbReference type="EMBL" id="AP023321">
    <property type="protein sequence ID" value="BCI60017.1"/>
    <property type="molecule type" value="Genomic_DNA"/>
</dbReference>
<dbReference type="InterPro" id="IPR011013">
    <property type="entry name" value="Gal_mutarotase_sf_dom"/>
</dbReference>
<dbReference type="InterPro" id="IPR008183">
    <property type="entry name" value="Aldose_1/G6P_1-epimerase"/>
</dbReference>
<sequence>MLYWLENDQIKISVDTMGGELHHITGKKEGTQYLSDGNPAFWKYHAPILFPIVGKLRDNSYTIEDKTYHLPQHGLARVREFQMVSQSANHLTFELSSSEDTLAIYPYPFVLRIIYRLEGNNLSVTYEVLNPNSSTMYFSIGAHPAFRCPLEEGESLEDYSLVFDSKETAYRIPLNTDGLLKRDKVPFLDRQNTIALSHELFSQDALIFESLKSCTVRLVSKNHKKGLVFDFSEFPYLGIWTIPDKKAPFVCIEPWMGHADYEDFHGDFTQKEGVLSLDTGEAFHCTYSIQINQ</sequence>
<dbReference type="GO" id="GO:0005975">
    <property type="term" value="P:carbohydrate metabolic process"/>
    <property type="evidence" value="ECO:0007669"/>
    <property type="project" value="InterPro"/>
</dbReference>
<dbReference type="CDD" id="cd09024">
    <property type="entry name" value="Aldose_epim_lacX"/>
    <property type="match status" value="1"/>
</dbReference>
<dbReference type="Gene3D" id="2.70.98.10">
    <property type="match status" value="1"/>
</dbReference>
<dbReference type="Pfam" id="PF01263">
    <property type="entry name" value="Aldose_epim"/>
    <property type="match status" value="1"/>
</dbReference>
<dbReference type="AlphaFoldDB" id="A0A7I8CZV0"/>
<dbReference type="GO" id="GO:0016853">
    <property type="term" value="F:isomerase activity"/>
    <property type="evidence" value="ECO:0007669"/>
    <property type="project" value="InterPro"/>
</dbReference>
<gene>
    <name evidence="1" type="ORF">C12CBH8_06560</name>
</gene>
<evidence type="ECO:0000313" key="1">
    <source>
        <dbReference type="EMBL" id="BCI60017.1"/>
    </source>
</evidence>
<protein>
    <submittedName>
        <fullName evidence="1">Galactose mutarotase</fullName>
    </submittedName>
</protein>
<dbReference type="Proteomes" id="UP000593890">
    <property type="component" value="Chromosome"/>
</dbReference>
<name>A0A7I8CZV0_9FIRM</name>
<dbReference type="GO" id="GO:0030246">
    <property type="term" value="F:carbohydrate binding"/>
    <property type="evidence" value="ECO:0007669"/>
    <property type="project" value="InterPro"/>
</dbReference>
<dbReference type="InterPro" id="IPR037481">
    <property type="entry name" value="LacX"/>
</dbReference>
<reference evidence="2" key="1">
    <citation type="submission" date="2020-07" db="EMBL/GenBank/DDBJ databases">
        <title>Complete genome sequencing of Clostridia bacterium strain 12CBH8.</title>
        <authorList>
            <person name="Sakamoto M."/>
            <person name="Murakami T."/>
            <person name="Mori H."/>
        </authorList>
    </citation>
    <scope>NUCLEOTIDE SEQUENCE [LARGE SCALE GENOMIC DNA]</scope>
    <source>
        <strain evidence="2">12CBH8</strain>
    </source>
</reference>
<dbReference type="InterPro" id="IPR014718">
    <property type="entry name" value="GH-type_carb-bd"/>
</dbReference>
<dbReference type="KEGG" id="sman:C12CBH8_06560"/>
<keyword evidence="2" id="KW-1185">Reference proteome</keyword>
<dbReference type="PANTHER" id="PTHR11122:SF13">
    <property type="entry name" value="GLUCOSE-6-PHOSPHATE 1-EPIMERASE"/>
    <property type="match status" value="1"/>
</dbReference>
<accession>A0A7I8CZV0</accession>
<organism evidence="1 2">
    <name type="scientific">Solibaculum mannosilyticum</name>
    <dbReference type="NCBI Taxonomy" id="2780922"/>
    <lineage>
        <taxon>Bacteria</taxon>
        <taxon>Bacillati</taxon>
        <taxon>Bacillota</taxon>
        <taxon>Clostridia</taxon>
        <taxon>Eubacteriales</taxon>
        <taxon>Oscillospiraceae</taxon>
        <taxon>Solibaculum</taxon>
    </lineage>
</organism>
<proteinExistence type="predicted"/>
<dbReference type="SUPFAM" id="SSF74650">
    <property type="entry name" value="Galactose mutarotase-like"/>
    <property type="match status" value="1"/>
</dbReference>
<dbReference type="RefSeq" id="WP_090266754.1">
    <property type="nucleotide sequence ID" value="NZ_AP023321.1"/>
</dbReference>
<dbReference type="PANTHER" id="PTHR11122">
    <property type="entry name" value="APOSPORY-ASSOCIATED PROTEIN C-RELATED"/>
    <property type="match status" value="1"/>
</dbReference>
<evidence type="ECO:0000313" key="2">
    <source>
        <dbReference type="Proteomes" id="UP000593890"/>
    </source>
</evidence>